<gene>
    <name evidence="2" type="ORF">ABI_21950</name>
</gene>
<reference evidence="3" key="1">
    <citation type="submission" date="2011-03" db="EMBL/GenBank/DDBJ databases">
        <title>Draft genome sequence of Brevundimonas diminuta.</title>
        <authorList>
            <person name="Brown P.J.B."/>
            <person name="Buechlein A."/>
            <person name="Hemmerich C."/>
            <person name="Brun Y.V."/>
        </authorList>
    </citation>
    <scope>NUCLEOTIDE SEQUENCE [LARGE SCALE GENOMIC DNA]</scope>
    <source>
        <strain evidence="3">C19</strain>
    </source>
</reference>
<feature type="chain" id="PRO_5003314077" evidence="1">
    <location>
        <begin position="20"/>
        <end position="123"/>
    </location>
</feature>
<proteinExistence type="predicted"/>
<dbReference type="HOGENOM" id="CLU_2010551_0_0_5"/>
<accession>F4QH00</accession>
<organism evidence="2 3">
    <name type="scientific">Asticcacaulis biprosthecium C19</name>
    <dbReference type="NCBI Taxonomy" id="715226"/>
    <lineage>
        <taxon>Bacteria</taxon>
        <taxon>Pseudomonadati</taxon>
        <taxon>Pseudomonadota</taxon>
        <taxon>Alphaproteobacteria</taxon>
        <taxon>Caulobacterales</taxon>
        <taxon>Caulobacteraceae</taxon>
        <taxon>Asticcacaulis</taxon>
    </lineage>
</organism>
<name>F4QH00_9CAUL</name>
<dbReference type="RefSeq" id="WP_006272959.1">
    <property type="nucleotide sequence ID" value="NZ_GL883077.1"/>
</dbReference>
<dbReference type="STRING" id="715226.ABI_21950"/>
<keyword evidence="1" id="KW-0732">Signal</keyword>
<feature type="signal peptide" evidence="1">
    <location>
        <begin position="1"/>
        <end position="19"/>
    </location>
</feature>
<dbReference type="EMBL" id="GL883077">
    <property type="protein sequence ID" value="EGF93753.1"/>
    <property type="molecule type" value="Genomic_DNA"/>
</dbReference>
<evidence type="ECO:0000256" key="1">
    <source>
        <dbReference type="SAM" id="SignalP"/>
    </source>
</evidence>
<keyword evidence="3" id="KW-1185">Reference proteome</keyword>
<evidence type="ECO:0000313" key="2">
    <source>
        <dbReference type="EMBL" id="EGF93753.1"/>
    </source>
</evidence>
<sequence>MPVTYAPVPLLATAGTFFAAGLTLMAHVENGAFEPVDLGDYSGFRFESGPVAVTQNDQEGEGGLTVIDATAGEIDVRLSAADLAQFVLKEGLDFTVFDWRLTAVYDGDDSPSEIGAGLLRVRP</sequence>
<protein>
    <submittedName>
        <fullName evidence="2">Uncharacterized protein</fullName>
    </submittedName>
</protein>
<dbReference type="AlphaFoldDB" id="F4QH00"/>
<dbReference type="OrthoDB" id="9835632at2"/>
<dbReference type="Proteomes" id="UP000006512">
    <property type="component" value="Unassembled WGS sequence"/>
</dbReference>
<evidence type="ECO:0000313" key="3">
    <source>
        <dbReference type="Proteomes" id="UP000006512"/>
    </source>
</evidence>